<organism evidence="3 4">
    <name type="scientific">Anaeramoeba flamelloides</name>
    <dbReference type="NCBI Taxonomy" id="1746091"/>
    <lineage>
        <taxon>Eukaryota</taxon>
        <taxon>Metamonada</taxon>
        <taxon>Anaeramoebidae</taxon>
        <taxon>Anaeramoeba</taxon>
    </lineage>
</organism>
<dbReference type="AlphaFoldDB" id="A0AAV7YW08"/>
<evidence type="ECO:0000256" key="2">
    <source>
        <dbReference type="SAM" id="MobiDB-lite"/>
    </source>
</evidence>
<evidence type="ECO:0000313" key="3">
    <source>
        <dbReference type="EMBL" id="KAJ3432934.1"/>
    </source>
</evidence>
<proteinExistence type="predicted"/>
<protein>
    <submittedName>
        <fullName evidence="3">Run domain-containing protein</fullName>
    </submittedName>
</protein>
<comment type="caution">
    <text evidence="3">The sequence shown here is derived from an EMBL/GenBank/DDBJ whole genome shotgun (WGS) entry which is preliminary data.</text>
</comment>
<dbReference type="Proteomes" id="UP001146793">
    <property type="component" value="Unassembled WGS sequence"/>
</dbReference>
<dbReference type="EMBL" id="JANTQA010000047">
    <property type="protein sequence ID" value="KAJ3432934.1"/>
    <property type="molecule type" value="Genomic_DNA"/>
</dbReference>
<feature type="compositionally biased region" description="Low complexity" evidence="2">
    <location>
        <begin position="118"/>
        <end position="137"/>
    </location>
</feature>
<evidence type="ECO:0000256" key="1">
    <source>
        <dbReference type="SAM" id="Coils"/>
    </source>
</evidence>
<keyword evidence="1" id="KW-0175">Coiled coil</keyword>
<gene>
    <name evidence="3" type="ORF">M0812_21880</name>
</gene>
<reference evidence="3" key="1">
    <citation type="submission" date="2022-08" db="EMBL/GenBank/DDBJ databases">
        <title>Novel sulphate-reducing endosymbionts in the free-living metamonad Anaeramoeba.</title>
        <authorList>
            <person name="Jerlstrom-Hultqvist J."/>
            <person name="Cepicka I."/>
            <person name="Gallot-Lavallee L."/>
            <person name="Salas-Leiva D."/>
            <person name="Curtis B.A."/>
            <person name="Zahonova K."/>
            <person name="Pipaliya S."/>
            <person name="Dacks J."/>
            <person name="Roger A.J."/>
        </authorList>
    </citation>
    <scope>NUCLEOTIDE SEQUENCE</scope>
    <source>
        <strain evidence="3">Busselton2</strain>
    </source>
</reference>
<feature type="coiled-coil region" evidence="1">
    <location>
        <begin position="36"/>
        <end position="77"/>
    </location>
</feature>
<evidence type="ECO:0000313" key="4">
    <source>
        <dbReference type="Proteomes" id="UP001146793"/>
    </source>
</evidence>
<feature type="region of interest" description="Disordered" evidence="2">
    <location>
        <begin position="117"/>
        <end position="143"/>
    </location>
</feature>
<name>A0AAV7YW08_9EUKA</name>
<accession>A0AAV7YW08</accession>
<sequence length="295" mass="35169">MKRTYTTKFPNGSTLIKKRRLNLKIEQQYKQVWSENQNLRSKLSELRIEQTDLNQELEELQQLLQKQEQKKRSQTHKHIQKKKEKKKFTEVFDNGDTLFGDDSNPLKLKEMFYNSFVNPKNNHENSNSNSNSNSNDNNNKDNQEIKKTRFIRENRRSDFKCHPLSIGNDSQSPLKKHFQKILQRKKVSLEARSLLNALSSIDIILQKQQNKILNWPKLLKNCTKKQDLTHLVSQLLPLLNNSNKLNLEMYHYETHSSQQKLIEKNAFLKKIDQNQVQYKEMNTNNFVRMERENLK</sequence>